<evidence type="ECO:0000256" key="1">
    <source>
        <dbReference type="ARBA" id="ARBA00009964"/>
    </source>
</evidence>
<keyword evidence="2" id="KW-0175">Coiled coil</keyword>
<dbReference type="EMBL" id="BAABWN010000037">
    <property type="protein sequence ID" value="GAA6170329.1"/>
    <property type="molecule type" value="Genomic_DNA"/>
</dbReference>
<dbReference type="RefSeq" id="WP_353304634.1">
    <property type="nucleotide sequence ID" value="NZ_BAABWN010000037.1"/>
</dbReference>
<dbReference type="PANTHER" id="PTHR33215:SF13">
    <property type="entry name" value="PROTEIN DISTAL ANTENNA"/>
    <property type="match status" value="1"/>
</dbReference>
<dbReference type="SUPFAM" id="SSF46689">
    <property type="entry name" value="Homeodomain-like"/>
    <property type="match status" value="1"/>
</dbReference>
<sequence length="92" mass="10681">MSKNKYDKSFRIDAVKATMAGDRSIAQVARDLGLNTQSLYSWVSKYRSEILKSGVELSPEQELRQLRKEVEDLRQEREILKKAAAYFAKNQR</sequence>
<dbReference type="InterPro" id="IPR009057">
    <property type="entry name" value="Homeodomain-like_sf"/>
</dbReference>
<name>A0ABQ0AF93_9GAMM</name>
<accession>A0ABQ0AF93</accession>
<evidence type="ECO:0000313" key="3">
    <source>
        <dbReference type="EMBL" id="GAA6170329.1"/>
    </source>
</evidence>
<dbReference type="Pfam" id="PF01527">
    <property type="entry name" value="HTH_Tnp_1"/>
    <property type="match status" value="1"/>
</dbReference>
<evidence type="ECO:0000256" key="2">
    <source>
        <dbReference type="SAM" id="Coils"/>
    </source>
</evidence>
<proteinExistence type="inferred from homology"/>
<keyword evidence="4" id="KW-1185">Reference proteome</keyword>
<comment type="similarity">
    <text evidence="1">Belongs to the transposase 8 family.</text>
</comment>
<evidence type="ECO:0000313" key="4">
    <source>
        <dbReference type="Proteomes" id="UP001465153"/>
    </source>
</evidence>
<protein>
    <submittedName>
        <fullName evidence="3">IS3 family transposase</fullName>
    </submittedName>
</protein>
<feature type="coiled-coil region" evidence="2">
    <location>
        <begin position="56"/>
        <end position="83"/>
    </location>
</feature>
<reference evidence="3 4" key="1">
    <citation type="submission" date="2024-04" db="EMBL/GenBank/DDBJ databases">
        <title>Draft genome sequence of Sessilibacter corallicola NBRC 116591.</title>
        <authorList>
            <person name="Miyakawa T."/>
            <person name="Kusuya Y."/>
            <person name="Miura T."/>
        </authorList>
    </citation>
    <scope>NUCLEOTIDE SEQUENCE [LARGE SCALE GENOMIC DNA]</scope>
    <source>
        <strain evidence="3 4">KU-00831-HH</strain>
    </source>
</reference>
<gene>
    <name evidence="3" type="ORF">NBRC116591_41440</name>
</gene>
<dbReference type="Proteomes" id="UP001465153">
    <property type="component" value="Unassembled WGS sequence"/>
</dbReference>
<dbReference type="InterPro" id="IPR002514">
    <property type="entry name" value="Transposase_8"/>
</dbReference>
<dbReference type="PANTHER" id="PTHR33215">
    <property type="entry name" value="PROTEIN DISTAL ANTENNA"/>
    <property type="match status" value="1"/>
</dbReference>
<comment type="caution">
    <text evidence="3">The sequence shown here is derived from an EMBL/GenBank/DDBJ whole genome shotgun (WGS) entry which is preliminary data.</text>
</comment>
<organism evidence="3 4">
    <name type="scientific">Sessilibacter corallicola</name>
    <dbReference type="NCBI Taxonomy" id="2904075"/>
    <lineage>
        <taxon>Bacteria</taxon>
        <taxon>Pseudomonadati</taxon>
        <taxon>Pseudomonadota</taxon>
        <taxon>Gammaproteobacteria</taxon>
        <taxon>Cellvibrionales</taxon>
        <taxon>Cellvibrionaceae</taxon>
        <taxon>Sessilibacter</taxon>
    </lineage>
</organism>
<dbReference type="Gene3D" id="1.10.10.60">
    <property type="entry name" value="Homeodomain-like"/>
    <property type="match status" value="1"/>
</dbReference>
<dbReference type="InterPro" id="IPR051839">
    <property type="entry name" value="RD_transcriptional_regulator"/>
</dbReference>